<dbReference type="InterPro" id="IPR008942">
    <property type="entry name" value="ENTH_VHS"/>
</dbReference>
<dbReference type="Proteomes" id="UP000281553">
    <property type="component" value="Unassembled WGS sequence"/>
</dbReference>
<evidence type="ECO:0000256" key="1">
    <source>
        <dbReference type="SAM" id="MobiDB-lite"/>
    </source>
</evidence>
<dbReference type="PANTHER" id="PTHR12323:SF0">
    <property type="entry name" value="CALCIUM HOMEOSTASIS ENDOPLASMIC RETICULUM PROTEIN"/>
    <property type="match status" value="1"/>
</dbReference>
<name>A0A3P7MTQ9_DIBLA</name>
<feature type="compositionally biased region" description="Pro residues" evidence="1">
    <location>
        <begin position="1"/>
        <end position="26"/>
    </location>
</feature>
<dbReference type="EMBL" id="UYRU01083220">
    <property type="protein sequence ID" value="VDN33085.1"/>
    <property type="molecule type" value="Genomic_DNA"/>
</dbReference>
<dbReference type="PANTHER" id="PTHR12323">
    <property type="entry name" value="SR-RELATED CTD ASSOCIATED FACTOR 6"/>
    <property type="match status" value="1"/>
</dbReference>
<evidence type="ECO:0000313" key="4">
    <source>
        <dbReference type="Proteomes" id="UP000281553"/>
    </source>
</evidence>
<reference evidence="3 4" key="1">
    <citation type="submission" date="2018-11" db="EMBL/GenBank/DDBJ databases">
        <authorList>
            <consortium name="Pathogen Informatics"/>
        </authorList>
    </citation>
    <scope>NUCLEOTIDE SEQUENCE [LARGE SCALE GENOMIC DNA]</scope>
</reference>
<feature type="compositionally biased region" description="Pro residues" evidence="1">
    <location>
        <begin position="33"/>
        <end position="42"/>
    </location>
</feature>
<dbReference type="Pfam" id="PF04818">
    <property type="entry name" value="CID"/>
    <property type="match status" value="1"/>
</dbReference>
<dbReference type="InterPro" id="IPR006569">
    <property type="entry name" value="CID_dom"/>
</dbReference>
<keyword evidence="4" id="KW-1185">Reference proteome</keyword>
<organism evidence="3 4">
    <name type="scientific">Dibothriocephalus latus</name>
    <name type="common">Fish tapeworm</name>
    <name type="synonym">Diphyllobothrium latum</name>
    <dbReference type="NCBI Taxonomy" id="60516"/>
    <lineage>
        <taxon>Eukaryota</taxon>
        <taxon>Metazoa</taxon>
        <taxon>Spiralia</taxon>
        <taxon>Lophotrochozoa</taxon>
        <taxon>Platyhelminthes</taxon>
        <taxon>Cestoda</taxon>
        <taxon>Eucestoda</taxon>
        <taxon>Diphyllobothriidea</taxon>
        <taxon>Diphyllobothriidae</taxon>
        <taxon>Dibothriocephalus</taxon>
    </lineage>
</organism>
<proteinExistence type="predicted"/>
<evidence type="ECO:0000313" key="3">
    <source>
        <dbReference type="EMBL" id="VDN33085.1"/>
    </source>
</evidence>
<accession>A0A3P7MTQ9</accession>
<evidence type="ECO:0000259" key="2">
    <source>
        <dbReference type="Pfam" id="PF04818"/>
    </source>
</evidence>
<feature type="domain" description="CID" evidence="2">
    <location>
        <begin position="117"/>
        <end position="196"/>
    </location>
</feature>
<dbReference type="GO" id="GO:0006874">
    <property type="term" value="P:intracellular calcium ion homeostasis"/>
    <property type="evidence" value="ECO:0007669"/>
    <property type="project" value="TreeGrafter"/>
</dbReference>
<sequence>MGTPPAYPVPDGVPAPPFQPPLPHIPPRVFGYPPHPGFPSMPTPADDTTPYQRPPASHTLTEADVKNSEENLKAQHDSIMEQKAEAIRRCTNEAREQAVKSHCENLNISLPDINNVVQPLIESCTKENIAKGKNWAVDQMSKSEDLTSLMGEYLLFRVANTDATFDLRLHIVYLLNDLLHHIKRRGVTSHFQADSWELLLIAHSMVLKVGEDNFRLWMMMAYNKMDPLMLTS</sequence>
<dbReference type="OrthoDB" id="21470at2759"/>
<protein>
    <recommendedName>
        <fullName evidence="2">CID domain-containing protein</fullName>
    </recommendedName>
</protein>
<dbReference type="GO" id="GO:0048471">
    <property type="term" value="C:perinuclear region of cytoplasm"/>
    <property type="evidence" value="ECO:0007669"/>
    <property type="project" value="TreeGrafter"/>
</dbReference>
<dbReference type="Gene3D" id="1.25.40.90">
    <property type="match status" value="1"/>
</dbReference>
<feature type="region of interest" description="Disordered" evidence="1">
    <location>
        <begin position="1"/>
        <end position="57"/>
    </location>
</feature>
<gene>
    <name evidence="3" type="ORF">DILT_LOCUS16152</name>
</gene>
<dbReference type="AlphaFoldDB" id="A0A3P7MTQ9"/>